<dbReference type="Pfam" id="PF13302">
    <property type="entry name" value="Acetyltransf_3"/>
    <property type="match status" value="1"/>
</dbReference>
<evidence type="ECO:0000313" key="2">
    <source>
        <dbReference type="EMBL" id="CAG6393740.1"/>
    </source>
</evidence>
<dbReference type="GO" id="GO:0005737">
    <property type="term" value="C:cytoplasm"/>
    <property type="evidence" value="ECO:0007669"/>
    <property type="project" value="TreeGrafter"/>
</dbReference>
<dbReference type="EMBL" id="CAJSLV010000050">
    <property type="protein sequence ID" value="CAG6393740.1"/>
    <property type="molecule type" value="Genomic_DNA"/>
</dbReference>
<sequence length="175" mass="18031">MHRQPGGTDDLVTARLVLHSLSAAEAEHVRDGGQGGDVRWADGYPMEGDVSAMTRFLATCASSGHPRPFGTYEIRLRADGLAIGGVGFHGPPDEDGGVTIGYGLVPSARGKGYASEALRALLAFARDQGVSSVAGDADIGNTASQRVMAAAGMRRIAATAQLAFYRVSWDGAAGG</sequence>
<organism evidence="2 3">
    <name type="scientific">Actinacidiphila cocklensis</name>
    <dbReference type="NCBI Taxonomy" id="887465"/>
    <lineage>
        <taxon>Bacteria</taxon>
        <taxon>Bacillati</taxon>
        <taxon>Actinomycetota</taxon>
        <taxon>Actinomycetes</taxon>
        <taxon>Kitasatosporales</taxon>
        <taxon>Streptomycetaceae</taxon>
        <taxon>Actinacidiphila</taxon>
    </lineage>
</organism>
<evidence type="ECO:0000313" key="3">
    <source>
        <dbReference type="Proteomes" id="UP001152519"/>
    </source>
</evidence>
<dbReference type="CDD" id="cd04301">
    <property type="entry name" value="NAT_SF"/>
    <property type="match status" value="1"/>
</dbReference>
<dbReference type="InterPro" id="IPR051908">
    <property type="entry name" value="Ribosomal_N-acetyltransferase"/>
</dbReference>
<gene>
    <name evidence="2" type="ORF">SCOCK_210180</name>
</gene>
<protein>
    <submittedName>
        <fullName evidence="2">Protein N-acetyltransferase, RimJ/RimL family</fullName>
    </submittedName>
</protein>
<dbReference type="GO" id="GO:1990189">
    <property type="term" value="F:protein N-terminal-serine acetyltransferase activity"/>
    <property type="evidence" value="ECO:0007669"/>
    <property type="project" value="TreeGrafter"/>
</dbReference>
<comment type="caution">
    <text evidence="2">The sequence shown here is derived from an EMBL/GenBank/DDBJ whole genome shotgun (WGS) entry which is preliminary data.</text>
</comment>
<dbReference type="RefSeq" id="WP_251489630.1">
    <property type="nucleotide sequence ID" value="NZ_CAJSLV010000050.1"/>
</dbReference>
<dbReference type="GO" id="GO:0008999">
    <property type="term" value="F:protein-N-terminal-alanine acetyltransferase activity"/>
    <property type="evidence" value="ECO:0007669"/>
    <property type="project" value="TreeGrafter"/>
</dbReference>
<dbReference type="Proteomes" id="UP001152519">
    <property type="component" value="Unassembled WGS sequence"/>
</dbReference>
<dbReference type="PANTHER" id="PTHR43441">
    <property type="entry name" value="RIBOSOMAL-PROTEIN-SERINE ACETYLTRANSFERASE"/>
    <property type="match status" value="1"/>
</dbReference>
<dbReference type="AlphaFoldDB" id="A0A9W4DLQ8"/>
<dbReference type="SUPFAM" id="SSF55729">
    <property type="entry name" value="Acyl-CoA N-acyltransferases (Nat)"/>
    <property type="match status" value="1"/>
</dbReference>
<evidence type="ECO:0000259" key="1">
    <source>
        <dbReference type="PROSITE" id="PS51186"/>
    </source>
</evidence>
<dbReference type="InterPro" id="IPR000182">
    <property type="entry name" value="GNAT_dom"/>
</dbReference>
<dbReference type="PANTHER" id="PTHR43441:SF6">
    <property type="entry name" value="N-ACETYLTRANSFERASE DOMAIN-CONTAINING PROTEIN"/>
    <property type="match status" value="1"/>
</dbReference>
<keyword evidence="3" id="KW-1185">Reference proteome</keyword>
<name>A0A9W4DLQ8_9ACTN</name>
<dbReference type="InterPro" id="IPR016181">
    <property type="entry name" value="Acyl_CoA_acyltransferase"/>
</dbReference>
<reference evidence="2" key="1">
    <citation type="submission" date="2021-05" db="EMBL/GenBank/DDBJ databases">
        <authorList>
            <person name="Arsene-Ploetze F."/>
        </authorList>
    </citation>
    <scope>NUCLEOTIDE SEQUENCE</scope>
    <source>
        <strain evidence="2">DSM 42138</strain>
    </source>
</reference>
<feature type="domain" description="N-acetyltransferase" evidence="1">
    <location>
        <begin position="27"/>
        <end position="175"/>
    </location>
</feature>
<proteinExistence type="predicted"/>
<accession>A0A9W4DLQ8</accession>
<dbReference type="Gene3D" id="3.40.630.30">
    <property type="match status" value="1"/>
</dbReference>
<dbReference type="PROSITE" id="PS51186">
    <property type="entry name" value="GNAT"/>
    <property type="match status" value="1"/>
</dbReference>